<evidence type="ECO:0000256" key="1">
    <source>
        <dbReference type="ARBA" id="ARBA00006035"/>
    </source>
</evidence>
<dbReference type="InterPro" id="IPR024826">
    <property type="entry name" value="DNA_pol_delta/II_ssu"/>
</dbReference>
<evidence type="ECO:0000259" key="4">
    <source>
        <dbReference type="Pfam" id="PF04042"/>
    </source>
</evidence>
<evidence type="ECO:0000313" key="6">
    <source>
        <dbReference type="Proteomes" id="UP001642540"/>
    </source>
</evidence>
<dbReference type="PANTHER" id="PTHR10416">
    <property type="entry name" value="DNA POLYMERASE DELTA SUBUNIT 2"/>
    <property type="match status" value="1"/>
</dbReference>
<dbReference type="Pfam" id="PF04042">
    <property type="entry name" value="DNA_pol_E_B"/>
    <property type="match status" value="1"/>
</dbReference>
<reference evidence="5 6" key="1">
    <citation type="submission" date="2024-08" db="EMBL/GenBank/DDBJ databases">
        <authorList>
            <person name="Cucini C."/>
            <person name="Frati F."/>
        </authorList>
    </citation>
    <scope>NUCLEOTIDE SEQUENCE [LARGE SCALE GENOMIC DNA]</scope>
</reference>
<organism evidence="5 6">
    <name type="scientific">Orchesella dallaii</name>
    <dbReference type="NCBI Taxonomy" id="48710"/>
    <lineage>
        <taxon>Eukaryota</taxon>
        <taxon>Metazoa</taxon>
        <taxon>Ecdysozoa</taxon>
        <taxon>Arthropoda</taxon>
        <taxon>Hexapoda</taxon>
        <taxon>Collembola</taxon>
        <taxon>Entomobryomorpha</taxon>
        <taxon>Entomobryoidea</taxon>
        <taxon>Orchesellidae</taxon>
        <taxon>Orchesellinae</taxon>
        <taxon>Orchesella</taxon>
    </lineage>
</organism>
<keyword evidence="2" id="KW-0235">DNA replication</keyword>
<accession>A0ABP1QAZ3</accession>
<dbReference type="EMBL" id="CAXLJM020000027">
    <property type="protein sequence ID" value="CAL8095511.1"/>
    <property type="molecule type" value="Genomic_DNA"/>
</dbReference>
<sequence>MDMDLDTIVSPHMENGDVPLSLISKLCDSRLKELSHHPSKNNSSIDTPDESSRHNSLYSGVLNSTSESGISLSAGKFYNSTDFGNAEAQQLKISRQIPLSKHIKPLSIAAFLEAENIPTVNCEIDANENDDKEEPLGQYTEKDDVAHVKERLESYLPSLKQNVLDDGKWSSLRHLPSLQMLMVGTSNFGSIVGSYNGNQDEFQSSMKSDRSSKAWDREQGLLISSTTELMVFYGITDKPNSVKPERLKRLFEYVGAASIPLQSMTVCKKRLYLQDGTSRIEINDISGKLNYRNTVSNIPIAAIGRVSGTQLHVEDVIFATPCNPTWPFPRDDNIEMVFVSGLHLGSEEGSVTSLDLFQDYLLGLSGSAYEQKEVNASRVRMFLVGNSTSKPKMKKQFDLEKVSTACNKNMEKLDSFLEPLLRLMEIFLIPGENDLTSTTSLPQPPMHPKLLPECSQFRTLKRLTNPVRLPISTSNFTSTQSSQFSDCSMLDNTYSDLLHEDVQFIDIILQSGKNVRQTMNYCDISCPVEMGINLLKWANLHPTCDNNSSLGESIFNLKGSLPHIMVIGGLSEFKTITWNGTKIIGVPSFQKTSTAVVLTKDFDVIPLSFKIA</sequence>
<dbReference type="Gene3D" id="3.60.21.50">
    <property type="match status" value="1"/>
</dbReference>
<gene>
    <name evidence="5" type="ORF">ODALV1_LOCUS9106</name>
</gene>
<comment type="caution">
    <text evidence="5">The sequence shown here is derived from an EMBL/GenBank/DDBJ whole genome shotgun (WGS) entry which is preliminary data.</text>
</comment>
<dbReference type="Proteomes" id="UP001642540">
    <property type="component" value="Unassembled WGS sequence"/>
</dbReference>
<comment type="similarity">
    <text evidence="1">Belongs to the DNA polymerase delta/II small subunit family.</text>
</comment>
<evidence type="ECO:0000256" key="3">
    <source>
        <dbReference type="SAM" id="MobiDB-lite"/>
    </source>
</evidence>
<dbReference type="PANTHER" id="PTHR10416:SF0">
    <property type="entry name" value="DNA POLYMERASE DELTA SUBUNIT 2"/>
    <property type="match status" value="1"/>
</dbReference>
<feature type="domain" description="DNA polymerase alpha/delta/epsilon subunit B" evidence="4">
    <location>
        <begin position="337"/>
        <end position="573"/>
    </location>
</feature>
<proteinExistence type="inferred from homology"/>
<protein>
    <recommendedName>
        <fullName evidence="4">DNA polymerase alpha/delta/epsilon subunit B domain-containing protein</fullName>
    </recommendedName>
</protein>
<evidence type="ECO:0000256" key="2">
    <source>
        <dbReference type="ARBA" id="ARBA00022705"/>
    </source>
</evidence>
<name>A0ABP1QAZ3_9HEXA</name>
<keyword evidence="6" id="KW-1185">Reference proteome</keyword>
<feature type="region of interest" description="Disordered" evidence="3">
    <location>
        <begin position="34"/>
        <end position="60"/>
    </location>
</feature>
<dbReference type="InterPro" id="IPR007185">
    <property type="entry name" value="DNA_pol_a/d/e_bsu"/>
</dbReference>
<evidence type="ECO:0000313" key="5">
    <source>
        <dbReference type="EMBL" id="CAL8095511.1"/>
    </source>
</evidence>